<accession>A0AAP5M9K6</accession>
<comment type="caution">
    <text evidence="2">The sequence shown here is derived from an EMBL/GenBank/DDBJ whole genome shotgun (WGS) entry which is preliminary data.</text>
</comment>
<feature type="region of interest" description="Disordered" evidence="1">
    <location>
        <begin position="38"/>
        <end position="156"/>
    </location>
</feature>
<keyword evidence="3" id="KW-1185">Reference proteome</keyword>
<name>A0AAP5M9K6_9CYAN</name>
<gene>
    <name evidence="2" type="ORF">G7B40_007915</name>
</gene>
<protein>
    <submittedName>
        <fullName evidence="2">Uncharacterized protein</fullName>
    </submittedName>
</protein>
<sequence length="257" mass="27588">MEKKSQKFRKSGELLGIICGGLLIALPSIPLVALAQQQPSGKTNPCPKIFYEPPHNNQVAVPQGCPPNDFTRRTNPQGSSASSSAPNTVPTTPPQEEKKQSSLPSEDTNENTSQSYSSTQTSQSSTTGSGEQNYSSSQQTSITQTSSPRQKSAVAIVKPTDGKVSIRLVNETNAPISYQAIGDTKSRTLEGKSDVLLQGLRIPATVTFHRQDGGLLTVTPQNSSQQGTLQLRMRETTDFGLDRSALRIEQNGGVFLN</sequence>
<evidence type="ECO:0000313" key="3">
    <source>
        <dbReference type="Proteomes" id="UP000667802"/>
    </source>
</evidence>
<feature type="compositionally biased region" description="Polar residues" evidence="1">
    <location>
        <begin position="73"/>
        <end position="90"/>
    </location>
</feature>
<organism evidence="2 3">
    <name type="scientific">Aetokthonos hydrillicola Thurmond2011</name>
    <dbReference type="NCBI Taxonomy" id="2712845"/>
    <lineage>
        <taxon>Bacteria</taxon>
        <taxon>Bacillati</taxon>
        <taxon>Cyanobacteriota</taxon>
        <taxon>Cyanophyceae</taxon>
        <taxon>Nostocales</taxon>
        <taxon>Hapalosiphonaceae</taxon>
        <taxon>Aetokthonos</taxon>
    </lineage>
</organism>
<reference evidence="3" key="1">
    <citation type="journal article" date="2021" name="Science">
        <title>Hunting the eagle killer: A cyanobacterial neurotoxin causes vacuolar myelinopathy.</title>
        <authorList>
            <person name="Breinlinger S."/>
            <person name="Phillips T.J."/>
            <person name="Haram B.N."/>
            <person name="Mares J."/>
            <person name="Martinez Yerena J.A."/>
            <person name="Hrouzek P."/>
            <person name="Sobotka R."/>
            <person name="Henderson W.M."/>
            <person name="Schmieder P."/>
            <person name="Williams S.M."/>
            <person name="Lauderdale J.D."/>
            <person name="Wilde H.D."/>
            <person name="Gerrin W."/>
            <person name="Kust A."/>
            <person name="Washington J.W."/>
            <person name="Wagner C."/>
            <person name="Geier B."/>
            <person name="Liebeke M."/>
            <person name="Enke H."/>
            <person name="Niedermeyer T.H.J."/>
            <person name="Wilde S.B."/>
        </authorList>
    </citation>
    <scope>NUCLEOTIDE SEQUENCE [LARGE SCALE GENOMIC DNA]</scope>
    <source>
        <strain evidence="3">Thurmond2011</strain>
    </source>
</reference>
<dbReference type="EMBL" id="JAALHA020000002">
    <property type="protein sequence ID" value="MDR9894499.1"/>
    <property type="molecule type" value="Genomic_DNA"/>
</dbReference>
<feature type="compositionally biased region" description="Low complexity" evidence="1">
    <location>
        <begin position="110"/>
        <end position="147"/>
    </location>
</feature>
<evidence type="ECO:0000256" key="1">
    <source>
        <dbReference type="SAM" id="MobiDB-lite"/>
    </source>
</evidence>
<dbReference type="AlphaFoldDB" id="A0AAP5M9K6"/>
<dbReference type="RefSeq" id="WP_208340303.1">
    <property type="nucleotide sequence ID" value="NZ_CAWQFN010000643.1"/>
</dbReference>
<evidence type="ECO:0000313" key="2">
    <source>
        <dbReference type="EMBL" id="MDR9894499.1"/>
    </source>
</evidence>
<proteinExistence type="predicted"/>
<dbReference type="Proteomes" id="UP000667802">
    <property type="component" value="Unassembled WGS sequence"/>
</dbReference>